<sequence length="259" mass="29230">GYAEQIGYGTGDVARQNGILWLEDDGVKSAFLQDSDSLIMKIEPLVEIIEFLCQTFPALERVCSYARGKTVYRKKPEELKRLRETGLSRLYVGLETGDDELLADMQKGATADEMVQAGRKAIEAGFELSEYIIPGLGGTERWEQHATNSARVLNEINPHFIRLRTLHLAQGTPLYEKAERGEFHVHSIEGVLIEIRRFIEDLEVTSELITSDQSMNYFMGEVDGKLPEDKEKLLNAIDEALARWRAVSEPKRNPFLGSL</sequence>
<dbReference type="GO" id="GO:0046872">
    <property type="term" value="F:metal ion binding"/>
    <property type="evidence" value="ECO:0007669"/>
    <property type="project" value="UniProtKB-KW"/>
</dbReference>
<dbReference type="Gene3D" id="3.20.20.70">
    <property type="entry name" value="Aldolase class I"/>
    <property type="match status" value="1"/>
</dbReference>
<accession>X1UDK1</accession>
<dbReference type="GO" id="GO:0051536">
    <property type="term" value="F:iron-sulfur cluster binding"/>
    <property type="evidence" value="ECO:0007669"/>
    <property type="project" value="UniProtKB-KW"/>
</dbReference>
<dbReference type="AlphaFoldDB" id="X1UDK1"/>
<reference evidence="7" key="1">
    <citation type="journal article" date="2014" name="Front. Microbiol.">
        <title>High frequency of phylogenetically diverse reductive dehalogenase-homologous genes in deep subseafloor sedimentary metagenomes.</title>
        <authorList>
            <person name="Kawai M."/>
            <person name="Futagami T."/>
            <person name="Toyoda A."/>
            <person name="Takaki Y."/>
            <person name="Nishi S."/>
            <person name="Hori S."/>
            <person name="Arai W."/>
            <person name="Tsubouchi T."/>
            <person name="Morono Y."/>
            <person name="Uchiyama I."/>
            <person name="Ito T."/>
            <person name="Fujiyama A."/>
            <person name="Inagaki F."/>
            <person name="Takami H."/>
        </authorList>
    </citation>
    <scope>NUCLEOTIDE SEQUENCE</scope>
    <source>
        <strain evidence="7">Expedition CK06-06</strain>
    </source>
</reference>
<name>X1UDK1_9ZZZZ</name>
<evidence type="ECO:0000256" key="1">
    <source>
        <dbReference type="ARBA" id="ARBA00001966"/>
    </source>
</evidence>
<dbReference type="InterPro" id="IPR058240">
    <property type="entry name" value="rSAM_sf"/>
</dbReference>
<dbReference type="InterPro" id="IPR051198">
    <property type="entry name" value="BchE-like"/>
</dbReference>
<dbReference type="InterPro" id="IPR007197">
    <property type="entry name" value="rSAM"/>
</dbReference>
<dbReference type="GO" id="GO:0003824">
    <property type="term" value="F:catalytic activity"/>
    <property type="evidence" value="ECO:0007669"/>
    <property type="project" value="InterPro"/>
</dbReference>
<dbReference type="Pfam" id="PF04055">
    <property type="entry name" value="Radical_SAM"/>
    <property type="match status" value="1"/>
</dbReference>
<dbReference type="SUPFAM" id="SSF102114">
    <property type="entry name" value="Radical SAM enzymes"/>
    <property type="match status" value="1"/>
</dbReference>
<protein>
    <recommendedName>
        <fullName evidence="6">Elp3/MiaA/NifB-like radical SAM core domain-containing protein</fullName>
    </recommendedName>
</protein>
<evidence type="ECO:0000256" key="5">
    <source>
        <dbReference type="ARBA" id="ARBA00023014"/>
    </source>
</evidence>
<keyword evidence="3" id="KW-0479">Metal-binding</keyword>
<gene>
    <name evidence="7" type="ORF">S12H4_42696</name>
</gene>
<keyword evidence="5" id="KW-0411">Iron-sulfur</keyword>
<dbReference type="EMBL" id="BARW01026149">
    <property type="protein sequence ID" value="GAJ15564.1"/>
    <property type="molecule type" value="Genomic_DNA"/>
</dbReference>
<dbReference type="PANTHER" id="PTHR43409">
    <property type="entry name" value="ANAEROBIC MAGNESIUM-PROTOPORPHYRIN IX MONOMETHYL ESTER CYCLASE-RELATED"/>
    <property type="match status" value="1"/>
</dbReference>
<evidence type="ECO:0000256" key="3">
    <source>
        <dbReference type="ARBA" id="ARBA00022723"/>
    </source>
</evidence>
<dbReference type="InterPro" id="IPR006638">
    <property type="entry name" value="Elp3/MiaA/NifB-like_rSAM"/>
</dbReference>
<feature type="non-terminal residue" evidence="7">
    <location>
        <position position="1"/>
    </location>
</feature>
<dbReference type="InterPro" id="IPR013785">
    <property type="entry name" value="Aldolase_TIM"/>
</dbReference>
<evidence type="ECO:0000256" key="2">
    <source>
        <dbReference type="ARBA" id="ARBA00022691"/>
    </source>
</evidence>
<feature type="non-terminal residue" evidence="7">
    <location>
        <position position="259"/>
    </location>
</feature>
<comment type="caution">
    <text evidence="7">The sequence shown here is derived from an EMBL/GenBank/DDBJ whole genome shotgun (WGS) entry which is preliminary data.</text>
</comment>
<keyword evidence="4" id="KW-0408">Iron</keyword>
<keyword evidence="2" id="KW-0949">S-adenosyl-L-methionine</keyword>
<evidence type="ECO:0000256" key="4">
    <source>
        <dbReference type="ARBA" id="ARBA00023004"/>
    </source>
</evidence>
<organism evidence="7">
    <name type="scientific">marine sediment metagenome</name>
    <dbReference type="NCBI Taxonomy" id="412755"/>
    <lineage>
        <taxon>unclassified sequences</taxon>
        <taxon>metagenomes</taxon>
        <taxon>ecological metagenomes</taxon>
    </lineage>
</organism>
<evidence type="ECO:0000313" key="7">
    <source>
        <dbReference type="EMBL" id="GAJ15564.1"/>
    </source>
</evidence>
<proteinExistence type="predicted"/>
<evidence type="ECO:0000259" key="6">
    <source>
        <dbReference type="SMART" id="SM00729"/>
    </source>
</evidence>
<dbReference type="SMART" id="SM00729">
    <property type="entry name" value="Elp3"/>
    <property type="match status" value="1"/>
</dbReference>
<comment type="cofactor">
    <cofactor evidence="1">
        <name>[4Fe-4S] cluster</name>
        <dbReference type="ChEBI" id="CHEBI:49883"/>
    </cofactor>
</comment>
<dbReference type="PANTHER" id="PTHR43409:SF4">
    <property type="entry name" value="RADICAL SAM SUPERFAMILY PROTEIN"/>
    <property type="match status" value="1"/>
</dbReference>
<feature type="domain" description="Elp3/MiaA/NifB-like radical SAM core" evidence="6">
    <location>
        <begin position="1"/>
        <end position="197"/>
    </location>
</feature>